<dbReference type="PANTHER" id="PTHR43628:SF1">
    <property type="entry name" value="CHITIN SYNTHASE REGULATORY FACTOR 2-RELATED"/>
    <property type="match status" value="1"/>
</dbReference>
<dbReference type="SUPFAM" id="SSF81901">
    <property type="entry name" value="HCP-like"/>
    <property type="match status" value="1"/>
</dbReference>
<dbReference type="InterPro" id="IPR006597">
    <property type="entry name" value="Sel1-like"/>
</dbReference>
<reference evidence="3 4" key="2">
    <citation type="submission" date="2020-02" db="EMBL/GenBank/DDBJ databases">
        <authorList>
            <person name="Sun Q."/>
            <person name="Inoue M."/>
        </authorList>
    </citation>
    <scope>NUCLEOTIDE SEQUENCE [LARGE SCALE GENOMIC DNA]</scope>
    <source>
        <strain evidence="3 4">KCTC 22478</strain>
    </source>
</reference>
<dbReference type="Proteomes" id="UP001138708">
    <property type="component" value="Unassembled WGS sequence"/>
</dbReference>
<feature type="signal peptide" evidence="1">
    <location>
        <begin position="1"/>
        <end position="20"/>
    </location>
</feature>
<sequence>MARLSCHALRVFALVATLLAAGGCALIETPATTAVPSTPPPAPSATDLREGARLQRSAVALMSPRGNRPADPEGAARLVEQAAQLGDPDAQLMLAHGHLSGAGGSRDAAAALVWLQRAAQQGQPEAQYRLAQLLEAGDGTARDVAWAAVWFQRAAERGLPQAQFALAMLQVAGEGTARDEAEALARFTIAEQRGVAAAARYRAALQGRVPPAAARQALGRVRGETARGPVPPVDRALVRFAQSTLAARGSWIGPVDGRDSPAIRVALTAFAREQGLPAESPFAPAVVDRLRQVAGRR</sequence>
<feature type="chain" id="PRO_5040866594" description="Sel1 repeat family protein" evidence="1">
    <location>
        <begin position="21"/>
        <end position="297"/>
    </location>
</feature>
<proteinExistence type="predicted"/>
<dbReference type="InterPro" id="IPR052945">
    <property type="entry name" value="Mitotic_Regulator"/>
</dbReference>
<dbReference type="PANTHER" id="PTHR43628">
    <property type="entry name" value="ACTIVATOR OF C KINASE PROTEIN 1-RELATED"/>
    <property type="match status" value="1"/>
</dbReference>
<dbReference type="Proteomes" id="UP000746741">
    <property type="component" value="Unassembled WGS sequence"/>
</dbReference>
<accession>A0A9X9WHR2</accession>
<evidence type="ECO:0000256" key="1">
    <source>
        <dbReference type="SAM" id="SignalP"/>
    </source>
</evidence>
<evidence type="ECO:0000313" key="3">
    <source>
        <dbReference type="EMBL" id="NKE15688.1"/>
    </source>
</evidence>
<dbReference type="InterPro" id="IPR036365">
    <property type="entry name" value="PGBD-like_sf"/>
</dbReference>
<dbReference type="AlphaFoldDB" id="A0A9X9WHR2"/>
<reference evidence="2" key="3">
    <citation type="journal article" date="2021" name="Syst. Appl. Microbiol.">
        <title>Roseomonas hellenica sp. nov., isolated from roots of wild-growing Alkanna tinctoria.</title>
        <authorList>
            <person name="Rat A."/>
            <person name="Naranjo H.D."/>
            <person name="Lebbe L."/>
            <person name="Cnockaert M."/>
            <person name="Krigas N."/>
            <person name="Grigoriadou K."/>
            <person name="Maloupa E."/>
            <person name="Willems A."/>
        </authorList>
    </citation>
    <scope>NUCLEOTIDE SEQUENCE</scope>
    <source>
        <strain evidence="2">LMG 31161</strain>
    </source>
</reference>
<dbReference type="EMBL" id="JAAEDK010000022">
    <property type="protein sequence ID" value="MBR0659872.1"/>
    <property type="molecule type" value="Genomic_DNA"/>
</dbReference>
<evidence type="ECO:0000313" key="5">
    <source>
        <dbReference type="Proteomes" id="UP001138708"/>
    </source>
</evidence>
<comment type="caution">
    <text evidence="2">The sequence shown here is derived from an EMBL/GenBank/DDBJ whole genome shotgun (WGS) entry which is preliminary data.</text>
</comment>
<dbReference type="PROSITE" id="PS51257">
    <property type="entry name" value="PROKAR_LIPOPROTEIN"/>
    <property type="match status" value="1"/>
</dbReference>
<evidence type="ECO:0008006" key="6">
    <source>
        <dbReference type="Google" id="ProtNLM"/>
    </source>
</evidence>
<dbReference type="EMBL" id="JAAVUP010000001">
    <property type="protein sequence ID" value="NKE15688.1"/>
    <property type="molecule type" value="Genomic_DNA"/>
</dbReference>
<dbReference type="Pfam" id="PF08238">
    <property type="entry name" value="Sel1"/>
    <property type="match status" value="4"/>
</dbReference>
<dbReference type="SUPFAM" id="SSF47090">
    <property type="entry name" value="PGBD-like"/>
    <property type="match status" value="1"/>
</dbReference>
<keyword evidence="4" id="KW-1185">Reference proteome</keyword>
<dbReference type="Gene3D" id="1.25.40.10">
    <property type="entry name" value="Tetratricopeptide repeat domain"/>
    <property type="match status" value="1"/>
</dbReference>
<protein>
    <recommendedName>
        <fullName evidence="6">Sel1 repeat family protein</fullName>
    </recommendedName>
</protein>
<evidence type="ECO:0000313" key="2">
    <source>
        <dbReference type="EMBL" id="MBR0659872.1"/>
    </source>
</evidence>
<dbReference type="InterPro" id="IPR011990">
    <property type="entry name" value="TPR-like_helical_dom_sf"/>
</dbReference>
<organism evidence="2 5">
    <name type="scientific">Neoroseomonas oryzicola</name>
    <dbReference type="NCBI Taxonomy" id="535904"/>
    <lineage>
        <taxon>Bacteria</taxon>
        <taxon>Pseudomonadati</taxon>
        <taxon>Pseudomonadota</taxon>
        <taxon>Alphaproteobacteria</taxon>
        <taxon>Acetobacterales</taxon>
        <taxon>Acetobacteraceae</taxon>
        <taxon>Neoroseomonas</taxon>
    </lineage>
</organism>
<evidence type="ECO:0000313" key="4">
    <source>
        <dbReference type="Proteomes" id="UP000746741"/>
    </source>
</evidence>
<name>A0A9X9WHR2_9PROT</name>
<keyword evidence="1" id="KW-0732">Signal</keyword>
<dbReference type="SMART" id="SM00671">
    <property type="entry name" value="SEL1"/>
    <property type="match status" value="3"/>
</dbReference>
<reference evidence="2" key="1">
    <citation type="submission" date="2020-01" db="EMBL/GenBank/DDBJ databases">
        <authorList>
            <person name="Rat A."/>
        </authorList>
    </citation>
    <scope>NUCLEOTIDE SEQUENCE</scope>
    <source>
        <strain evidence="2">LMG 31161</strain>
    </source>
</reference>
<dbReference type="RefSeq" id="WP_168038527.1">
    <property type="nucleotide sequence ID" value="NZ_JAAEDK010000022.1"/>
</dbReference>
<gene>
    <name evidence="3" type="ORF">GWK15_01920</name>
    <name evidence="2" type="ORF">GXW75_11485</name>
</gene>